<comment type="caution">
    <text evidence="1">The sequence shown here is derived from an EMBL/GenBank/DDBJ whole genome shotgun (WGS) entry which is preliminary data.</text>
</comment>
<sequence>MPSHREYSNDIWLQVLGNVPKDTLPAVSLTNNTLRRLVRPLLFTHLDFHPYARGERGIALLPSSEEVERSMERLHFWRSDEIASFVRSIKI</sequence>
<reference evidence="1" key="1">
    <citation type="submission" date="2023-03" db="EMBL/GenBank/DDBJ databases">
        <title>Massive genome expansion in bonnet fungi (Mycena s.s.) driven by repeated elements and novel gene families across ecological guilds.</title>
        <authorList>
            <consortium name="Lawrence Berkeley National Laboratory"/>
            <person name="Harder C.B."/>
            <person name="Miyauchi S."/>
            <person name="Viragh M."/>
            <person name="Kuo A."/>
            <person name="Thoen E."/>
            <person name="Andreopoulos B."/>
            <person name="Lu D."/>
            <person name="Skrede I."/>
            <person name="Drula E."/>
            <person name="Henrissat B."/>
            <person name="Morin E."/>
            <person name="Kohler A."/>
            <person name="Barry K."/>
            <person name="LaButti K."/>
            <person name="Morin E."/>
            <person name="Salamov A."/>
            <person name="Lipzen A."/>
            <person name="Mereny Z."/>
            <person name="Hegedus B."/>
            <person name="Baldrian P."/>
            <person name="Stursova M."/>
            <person name="Weitz H."/>
            <person name="Taylor A."/>
            <person name="Grigoriev I.V."/>
            <person name="Nagy L.G."/>
            <person name="Martin F."/>
            <person name="Kauserud H."/>
        </authorList>
    </citation>
    <scope>NUCLEOTIDE SEQUENCE</scope>
    <source>
        <strain evidence="1">9144</strain>
    </source>
</reference>
<feature type="non-terminal residue" evidence="1">
    <location>
        <position position="91"/>
    </location>
</feature>
<keyword evidence="2" id="KW-1185">Reference proteome</keyword>
<evidence type="ECO:0008006" key="3">
    <source>
        <dbReference type="Google" id="ProtNLM"/>
    </source>
</evidence>
<evidence type="ECO:0000313" key="2">
    <source>
        <dbReference type="Proteomes" id="UP001219525"/>
    </source>
</evidence>
<accession>A0AAD6UT73</accession>
<dbReference type="AlphaFoldDB" id="A0AAD6UT73"/>
<gene>
    <name evidence="1" type="ORF">GGX14DRAFT_380281</name>
</gene>
<dbReference type="EMBL" id="JARJCW010000122">
    <property type="protein sequence ID" value="KAJ7192297.1"/>
    <property type="molecule type" value="Genomic_DNA"/>
</dbReference>
<organism evidence="1 2">
    <name type="scientific">Mycena pura</name>
    <dbReference type="NCBI Taxonomy" id="153505"/>
    <lineage>
        <taxon>Eukaryota</taxon>
        <taxon>Fungi</taxon>
        <taxon>Dikarya</taxon>
        <taxon>Basidiomycota</taxon>
        <taxon>Agaricomycotina</taxon>
        <taxon>Agaricomycetes</taxon>
        <taxon>Agaricomycetidae</taxon>
        <taxon>Agaricales</taxon>
        <taxon>Marasmiineae</taxon>
        <taxon>Mycenaceae</taxon>
        <taxon>Mycena</taxon>
    </lineage>
</organism>
<name>A0AAD6UT73_9AGAR</name>
<dbReference type="Proteomes" id="UP001219525">
    <property type="component" value="Unassembled WGS sequence"/>
</dbReference>
<evidence type="ECO:0000313" key="1">
    <source>
        <dbReference type="EMBL" id="KAJ7192297.1"/>
    </source>
</evidence>
<proteinExistence type="predicted"/>
<protein>
    <recommendedName>
        <fullName evidence="3">F-box domain-containing protein</fullName>
    </recommendedName>
</protein>